<comment type="caution">
    <text evidence="4">The sequence shown here is derived from an EMBL/GenBank/DDBJ whole genome shotgun (WGS) entry which is preliminary data.</text>
</comment>
<evidence type="ECO:0000256" key="1">
    <source>
        <dbReference type="ARBA" id="ARBA00022801"/>
    </source>
</evidence>
<dbReference type="GO" id="GO:0005975">
    <property type="term" value="P:carbohydrate metabolic process"/>
    <property type="evidence" value="ECO:0007669"/>
    <property type="project" value="InterPro"/>
</dbReference>
<feature type="region of interest" description="Disordered" evidence="2">
    <location>
        <begin position="89"/>
        <end position="112"/>
    </location>
</feature>
<evidence type="ECO:0000259" key="3">
    <source>
        <dbReference type="Pfam" id="PF02839"/>
    </source>
</evidence>
<sequence>MASFSEAPPTTTLTMAIQSEPAEQEVSKTLQVVSLTTSTSDPLSWASGTSYKVGGHVTFDNKVFECIQAHNSQTDWTPIATPALPLETRGWAEPPVENPTPPGGEDPPATKPTTTVLPYASELFGVYQPLTSWKSQLSHEILSKAVSFRVQGAVLQANKLSKINPPKLMAGDEEGWSTRPRQMGRTGTRVGRSIVDDDALDVNEYLSNITTDGLFAKLPPRTTPKVALLLWLQLPPMRQATVGPASSRLSVLINGAGFFSDDHPAKNVYLSPLGLMHQFRDYFFQLGTFLGPPVGHVWISPGGSVEPVEVNTRRQVVEQVVEQSLTTTAKTELDRTDKDELSDAVKSENSNDIKLGASATASGGIGFVFQASGTASLNLDITRKQAQEQTHRKMREQSARLSSEVQQNYKTTFRTVTELTDTSSRRYVLQNQTDKLVSYELSLKMRKLAVQVQDLGQRLCWQMYAKVVSDAFPYILKTGDKELEEDFTPDLDHSGWGMHENGTFESNDRIEFLLDFHGTAVKWVDDLQPNRIDNKNNENKQAYSDALQAEREKSIYDTLRARLKVMGQVATRSQEDMRRRYGTEDSWKNDDYYAASEMIRYFFDIDAILYFVAPD</sequence>
<dbReference type="Gene3D" id="2.10.10.20">
    <property type="entry name" value="Carbohydrate-binding module superfamily 5/12"/>
    <property type="match status" value="1"/>
</dbReference>
<dbReference type="Pfam" id="PF02839">
    <property type="entry name" value="CBM_5_12"/>
    <property type="match status" value="1"/>
</dbReference>
<dbReference type="SUPFAM" id="SSF51055">
    <property type="entry name" value="Carbohydrate binding domain"/>
    <property type="match status" value="1"/>
</dbReference>
<keyword evidence="5" id="KW-1185">Reference proteome</keyword>
<dbReference type="AlphaFoldDB" id="A0AAE0U1F5"/>
<organism evidence="4 5">
    <name type="scientific">Podospora didyma</name>
    <dbReference type="NCBI Taxonomy" id="330526"/>
    <lineage>
        <taxon>Eukaryota</taxon>
        <taxon>Fungi</taxon>
        <taxon>Dikarya</taxon>
        <taxon>Ascomycota</taxon>
        <taxon>Pezizomycotina</taxon>
        <taxon>Sordariomycetes</taxon>
        <taxon>Sordariomycetidae</taxon>
        <taxon>Sordariales</taxon>
        <taxon>Podosporaceae</taxon>
        <taxon>Podospora</taxon>
    </lineage>
</organism>
<evidence type="ECO:0000256" key="2">
    <source>
        <dbReference type="SAM" id="MobiDB-lite"/>
    </source>
</evidence>
<feature type="region of interest" description="Disordered" evidence="2">
    <location>
        <begin position="166"/>
        <end position="189"/>
    </location>
</feature>
<evidence type="ECO:0000313" key="5">
    <source>
        <dbReference type="Proteomes" id="UP001285441"/>
    </source>
</evidence>
<keyword evidence="1" id="KW-0378">Hydrolase</keyword>
<reference evidence="4" key="1">
    <citation type="journal article" date="2023" name="Mol. Phylogenet. Evol.">
        <title>Genome-scale phylogeny and comparative genomics of the fungal order Sordariales.</title>
        <authorList>
            <person name="Hensen N."/>
            <person name="Bonometti L."/>
            <person name="Westerberg I."/>
            <person name="Brannstrom I.O."/>
            <person name="Guillou S."/>
            <person name="Cros-Aarteil S."/>
            <person name="Calhoun S."/>
            <person name="Haridas S."/>
            <person name="Kuo A."/>
            <person name="Mondo S."/>
            <person name="Pangilinan J."/>
            <person name="Riley R."/>
            <person name="LaButti K."/>
            <person name="Andreopoulos B."/>
            <person name="Lipzen A."/>
            <person name="Chen C."/>
            <person name="Yan M."/>
            <person name="Daum C."/>
            <person name="Ng V."/>
            <person name="Clum A."/>
            <person name="Steindorff A."/>
            <person name="Ohm R.A."/>
            <person name="Martin F."/>
            <person name="Silar P."/>
            <person name="Natvig D.O."/>
            <person name="Lalanne C."/>
            <person name="Gautier V."/>
            <person name="Ament-Velasquez S.L."/>
            <person name="Kruys A."/>
            <person name="Hutchinson M.I."/>
            <person name="Powell A.J."/>
            <person name="Barry K."/>
            <person name="Miller A.N."/>
            <person name="Grigoriev I.V."/>
            <person name="Debuchy R."/>
            <person name="Gladieux P."/>
            <person name="Hiltunen Thoren M."/>
            <person name="Johannesson H."/>
        </authorList>
    </citation>
    <scope>NUCLEOTIDE SEQUENCE</scope>
    <source>
        <strain evidence="4">CBS 232.78</strain>
    </source>
</reference>
<gene>
    <name evidence="4" type="ORF">B0H63DRAFT_541603</name>
</gene>
<dbReference type="Proteomes" id="UP001285441">
    <property type="component" value="Unassembled WGS sequence"/>
</dbReference>
<reference evidence="4" key="2">
    <citation type="submission" date="2023-06" db="EMBL/GenBank/DDBJ databases">
        <authorList>
            <consortium name="Lawrence Berkeley National Laboratory"/>
            <person name="Haridas S."/>
            <person name="Hensen N."/>
            <person name="Bonometti L."/>
            <person name="Westerberg I."/>
            <person name="Brannstrom I.O."/>
            <person name="Guillou S."/>
            <person name="Cros-Aarteil S."/>
            <person name="Calhoun S."/>
            <person name="Kuo A."/>
            <person name="Mondo S."/>
            <person name="Pangilinan J."/>
            <person name="Riley R."/>
            <person name="LaButti K."/>
            <person name="Andreopoulos B."/>
            <person name="Lipzen A."/>
            <person name="Chen C."/>
            <person name="Yanf M."/>
            <person name="Daum C."/>
            <person name="Ng V."/>
            <person name="Clum A."/>
            <person name="Steindorff A."/>
            <person name="Ohm R."/>
            <person name="Martin F."/>
            <person name="Silar P."/>
            <person name="Natvig D."/>
            <person name="Lalanne C."/>
            <person name="Gautier V."/>
            <person name="Ament-velasquez S.L."/>
            <person name="Kruys A."/>
            <person name="Hutchinson M.I."/>
            <person name="Powell A.J."/>
            <person name="Barry K."/>
            <person name="Miller A.N."/>
            <person name="Grigoriev I.V."/>
            <person name="Debuchy R."/>
            <person name="Gladieux P."/>
            <person name="Thoren M.H."/>
            <person name="Johannesson H."/>
        </authorList>
    </citation>
    <scope>NUCLEOTIDE SEQUENCE</scope>
    <source>
        <strain evidence="4">CBS 232.78</strain>
    </source>
</reference>
<evidence type="ECO:0000313" key="4">
    <source>
        <dbReference type="EMBL" id="KAK3387336.1"/>
    </source>
</evidence>
<feature type="domain" description="Chitin-binding type-3" evidence="3">
    <location>
        <begin position="45"/>
        <end position="84"/>
    </location>
</feature>
<proteinExistence type="predicted"/>
<dbReference type="EMBL" id="JAULSW010000003">
    <property type="protein sequence ID" value="KAK3387336.1"/>
    <property type="molecule type" value="Genomic_DNA"/>
</dbReference>
<protein>
    <recommendedName>
        <fullName evidence="3">Chitin-binding type-3 domain-containing protein</fullName>
    </recommendedName>
</protein>
<accession>A0AAE0U1F5</accession>
<feature type="compositionally biased region" description="Pro residues" evidence="2">
    <location>
        <begin position="96"/>
        <end position="105"/>
    </location>
</feature>
<name>A0AAE0U1F5_9PEZI</name>
<dbReference type="GO" id="GO:0005576">
    <property type="term" value="C:extracellular region"/>
    <property type="evidence" value="ECO:0007669"/>
    <property type="project" value="InterPro"/>
</dbReference>
<dbReference type="CDD" id="cd12214">
    <property type="entry name" value="ChiA1_BD"/>
    <property type="match status" value="1"/>
</dbReference>
<dbReference type="InterPro" id="IPR036573">
    <property type="entry name" value="CBM_sf_5/12"/>
</dbReference>
<dbReference type="InterPro" id="IPR003610">
    <property type="entry name" value="CBM5/12"/>
</dbReference>
<dbReference type="GO" id="GO:0030246">
    <property type="term" value="F:carbohydrate binding"/>
    <property type="evidence" value="ECO:0007669"/>
    <property type="project" value="InterPro"/>
</dbReference>
<dbReference type="GO" id="GO:0004553">
    <property type="term" value="F:hydrolase activity, hydrolyzing O-glycosyl compounds"/>
    <property type="evidence" value="ECO:0007669"/>
    <property type="project" value="InterPro"/>
</dbReference>